<dbReference type="Gene3D" id="1.10.510.10">
    <property type="entry name" value="Transferase(Phosphotransferase) domain 1"/>
    <property type="match status" value="1"/>
</dbReference>
<dbReference type="PROSITE" id="PS50816">
    <property type="entry name" value="NAF"/>
    <property type="match status" value="1"/>
</dbReference>
<keyword evidence="5" id="KW-0723">Serine/threonine-protein kinase</keyword>
<accession>A0A8N4EYU8</accession>
<dbReference type="Pfam" id="PF00069">
    <property type="entry name" value="Pkinase"/>
    <property type="match status" value="1"/>
</dbReference>
<feature type="region of interest" description="Disordered" evidence="18">
    <location>
        <begin position="1227"/>
        <end position="1298"/>
    </location>
</feature>
<feature type="domain" description="NAF" evidence="20">
    <location>
        <begin position="306"/>
        <end position="330"/>
    </location>
</feature>
<keyword evidence="7" id="KW-0479">Metal-binding</keyword>
<organism evidence="21 22">
    <name type="scientific">Elaeis guineensis var. tenera</name>
    <name type="common">Oil palm</name>
    <dbReference type="NCBI Taxonomy" id="51953"/>
    <lineage>
        <taxon>Eukaryota</taxon>
        <taxon>Viridiplantae</taxon>
        <taxon>Streptophyta</taxon>
        <taxon>Embryophyta</taxon>
        <taxon>Tracheophyta</taxon>
        <taxon>Spermatophyta</taxon>
        <taxon>Magnoliopsida</taxon>
        <taxon>Liliopsida</taxon>
        <taxon>Arecaceae</taxon>
        <taxon>Arecoideae</taxon>
        <taxon>Cocoseae</taxon>
        <taxon>Elaeidinae</taxon>
        <taxon>Elaeis</taxon>
    </lineage>
</organism>
<evidence type="ECO:0000256" key="14">
    <source>
        <dbReference type="ARBA" id="ARBA00023242"/>
    </source>
</evidence>
<feature type="domain" description="Protein kinase" evidence="19">
    <location>
        <begin position="12"/>
        <end position="267"/>
    </location>
</feature>
<evidence type="ECO:0000256" key="10">
    <source>
        <dbReference type="ARBA" id="ARBA00022777"/>
    </source>
</evidence>
<evidence type="ECO:0000256" key="9">
    <source>
        <dbReference type="ARBA" id="ARBA00022771"/>
    </source>
</evidence>
<dbReference type="PROSITE" id="PS00108">
    <property type="entry name" value="PROTEIN_KINASE_ST"/>
    <property type="match status" value="1"/>
</dbReference>
<evidence type="ECO:0000256" key="2">
    <source>
        <dbReference type="ARBA" id="ARBA00004123"/>
    </source>
</evidence>
<dbReference type="FunFam" id="1.10.510.10:FF:000279">
    <property type="entry name" value="Non-specific serine/threonine protein kinase"/>
    <property type="match status" value="1"/>
</dbReference>
<feature type="binding site" evidence="17">
    <location>
        <position position="41"/>
    </location>
    <ligand>
        <name>ATP</name>
        <dbReference type="ChEBI" id="CHEBI:30616"/>
    </ligand>
</feature>
<feature type="compositionally biased region" description="Low complexity" evidence="18">
    <location>
        <begin position="509"/>
        <end position="521"/>
    </location>
</feature>
<dbReference type="InterPro" id="IPR013909">
    <property type="entry name" value="NuBaID_C"/>
</dbReference>
<evidence type="ECO:0000256" key="7">
    <source>
        <dbReference type="ARBA" id="ARBA00022723"/>
    </source>
</evidence>
<keyword evidence="10" id="KW-0418">Kinase</keyword>
<dbReference type="InterPro" id="IPR008271">
    <property type="entry name" value="Ser/Thr_kinase_AS"/>
</dbReference>
<evidence type="ECO:0000256" key="11">
    <source>
        <dbReference type="ARBA" id="ARBA00022833"/>
    </source>
</evidence>
<dbReference type="Pfam" id="PF07967">
    <property type="entry name" value="zf-C3HC"/>
    <property type="match status" value="1"/>
</dbReference>
<dbReference type="PROSITE" id="PS00107">
    <property type="entry name" value="PROTEIN_KINASE_ATP"/>
    <property type="match status" value="1"/>
</dbReference>
<dbReference type="Pfam" id="PF08600">
    <property type="entry name" value="NuBaID_C"/>
    <property type="match status" value="1"/>
</dbReference>
<keyword evidence="9" id="KW-0863">Zinc-finger</keyword>
<gene>
    <name evidence="22" type="primary">LOC105059328</name>
</gene>
<dbReference type="PANTHER" id="PTHR15835:SF16">
    <property type="entry name" value="F20D23.9 PROTEIN"/>
    <property type="match status" value="1"/>
</dbReference>
<evidence type="ECO:0000259" key="20">
    <source>
        <dbReference type="PROSITE" id="PS50816"/>
    </source>
</evidence>
<sequence>MSTVGRTRVGKYELGRTLGEGTFAKVKFARNVETDECFAIKILDKEKILRHKMVGQIKREISTMKLIKHPNVIRMYEVMASKTKIYIVLELVTGGELFDKIACHGKLKEDEARKYFQQLINAVDYCHSRHVFHRDLKPENLLLDSNGVLKVSDFGLSALPQQFREDGLLHTTCGTPNYVAPEVINNKGYDGAKADLWSCGVILFVLMAGYLPFEDSNLMSLYKKIFKAEFTCPSWLSTSVKKLIKRILDPNPATRITIAQVIENEWFKKGYQPPRFETPDVDLGDVDAIFNGSGDSANLVVEKRDERPATMNAFELISTSQGLNLGILFEKQMGIVKRESRFASKLPANEILSKIEQAATPLGFNVEKQNYKLKLKGEKSGRKGHLAITTEVFEVAPSLYMVELRKSKGDTFEFHKVYKNLSTGLKDIVWKSQDEAGGTNESDPRGALGGILFCVILFFLSLMPRERKVGKDGEGEGEGEGGMKEEVISSGTMDPFALARSSSPPPTPAASSAGASSAAAPTNMPSIDWHGSAHGSKAASLSCFGPQPLRTSLSTNAGGSALGSSLPSCRPWERGDLLRRLATFKPSNWFAKPKAASSLACARRGWMNTDMDRIECESCGMQLTFNALASWTPCEVDHAGEAFAEQLDAGHKGTCPWRGNSCANSLVQFPPTPPSALIGGYKDRCDGLLQFHSLPVITSSAVETMRFTRSSQIDRLLSQPHTFLSGELACKADSAPGLEIPRHDAFWSHSHAQKLISLCGWEPRWLPNVQDCEENSAHSARNACSVDPTEDEFHHSHFPQLGKNAFSVSVKKDAGKKLKTVKQSRCNMRSPLLDCSLCGATVKIQDFRMVPRPTCFGPNADTPDVGKKMASTRGVSAASAINGWAAAEDIEKEQIEGCDEAATTDEGKSLSNAGMDLNLTMAGGLPSIQSGMPAKSQHFDDGGMGRDLMIGRPTGSEVGGHAASHESRGPSTRKRCLEEGGSTGDRPQDRIQQADSIEGTVINHAGDEVGDGAQDSDGPHKRARGFDIFDTYHPSCKIDSSGAGPHLNLCFDIDIDVNKVYSFKEGSDAAAGVPSTRDSARASSVIAMDTIYHTPEEYSMESVENYPGDLDAVQFPSPSMQRNLDMEEALDLNYSNQAQQSTCVQRAAGSVAREMGGSSTNDGEEILNAETVTAYARDRFSLGISGGSVGMGASHEAEIHGADTSVHRADSFVDDAEPITEVTEHLRQTGESAPGPGLMDGFAPEEAGREDPHGDSQEMISRSVGRADSGSKFYGSTKSDSVESGKKISNTLGQDSSAHPSLSCNAIIYSNYEASKEEVTQTGKASATDDLTLLGSGYVPENGMGTANGENDYEAEAGEFDPIKHHNSYCPWVNGNVAAAGCESDSGSSSSSTVALCGWQLSLDALDTFQSLGHVPNQTMQSESAASLYKDDHATPSQKPLTCHPVGKSQGKH</sequence>
<dbReference type="InterPro" id="IPR000719">
    <property type="entry name" value="Prot_kinase_dom"/>
</dbReference>
<comment type="catalytic activity">
    <reaction evidence="15">
        <text>L-threonyl-[protein] + ATP = O-phospho-L-threonyl-[protein] + ADP + H(+)</text>
        <dbReference type="Rhea" id="RHEA:46608"/>
        <dbReference type="Rhea" id="RHEA-COMP:11060"/>
        <dbReference type="Rhea" id="RHEA-COMP:11605"/>
        <dbReference type="ChEBI" id="CHEBI:15378"/>
        <dbReference type="ChEBI" id="CHEBI:30013"/>
        <dbReference type="ChEBI" id="CHEBI:30616"/>
        <dbReference type="ChEBI" id="CHEBI:61977"/>
        <dbReference type="ChEBI" id="CHEBI:456216"/>
        <dbReference type="EC" id="2.7.11.1"/>
    </reaction>
</comment>
<feature type="region of interest" description="Disordered" evidence="18">
    <location>
        <begin position="495"/>
        <end position="531"/>
    </location>
</feature>
<evidence type="ECO:0000256" key="12">
    <source>
        <dbReference type="ARBA" id="ARBA00022840"/>
    </source>
</evidence>
<dbReference type="CDD" id="cd12195">
    <property type="entry name" value="CIPK_C"/>
    <property type="match status" value="1"/>
</dbReference>
<feature type="region of interest" description="Disordered" evidence="18">
    <location>
        <begin position="950"/>
        <end position="991"/>
    </location>
</feature>
<dbReference type="FunFam" id="3.30.310.80:FF:000002">
    <property type="entry name" value="Non-specific serine/threonine protein kinase"/>
    <property type="match status" value="1"/>
</dbReference>
<dbReference type="RefSeq" id="XP_029117121.1">
    <property type="nucleotide sequence ID" value="XM_029261288.1"/>
</dbReference>
<feature type="compositionally biased region" description="Basic and acidic residues" evidence="18">
    <location>
        <begin position="1246"/>
        <end position="1256"/>
    </location>
</feature>
<dbReference type="InterPro" id="IPR018451">
    <property type="entry name" value="NAF/FISL_domain"/>
</dbReference>
<name>A0A8N4EYU8_ELAGV</name>
<dbReference type="PROSITE" id="PS50011">
    <property type="entry name" value="PROTEIN_KINASE_DOM"/>
    <property type="match status" value="1"/>
</dbReference>
<comment type="similarity">
    <text evidence="3">Belongs to the protein kinase superfamily. CAMK Ser/Thr protein kinase family. SNF1 subfamily.</text>
</comment>
<evidence type="ECO:0000259" key="19">
    <source>
        <dbReference type="PROSITE" id="PS50011"/>
    </source>
</evidence>
<dbReference type="SMART" id="SM00220">
    <property type="entry name" value="S_TKc"/>
    <property type="match status" value="1"/>
</dbReference>
<dbReference type="KEGG" id="egu:105059328"/>
<dbReference type="InterPro" id="IPR011009">
    <property type="entry name" value="Kinase-like_dom_sf"/>
</dbReference>
<evidence type="ECO:0000256" key="18">
    <source>
        <dbReference type="SAM" id="MobiDB-lite"/>
    </source>
</evidence>
<evidence type="ECO:0000256" key="4">
    <source>
        <dbReference type="ARBA" id="ARBA00012513"/>
    </source>
</evidence>
<evidence type="ECO:0000256" key="17">
    <source>
        <dbReference type="PROSITE-ProRule" id="PRU10141"/>
    </source>
</evidence>
<keyword evidence="21" id="KW-1185">Reference proteome</keyword>
<keyword evidence="11" id="KW-0862">Zinc</keyword>
<dbReference type="EC" id="2.7.11.1" evidence="4"/>
<evidence type="ECO:0000256" key="6">
    <source>
        <dbReference type="ARBA" id="ARBA00022679"/>
    </source>
</evidence>
<keyword evidence="12 17" id="KW-0067">ATP-binding</keyword>
<dbReference type="SUPFAM" id="SSF56112">
    <property type="entry name" value="Protein kinase-like (PK-like)"/>
    <property type="match status" value="1"/>
</dbReference>
<protein>
    <recommendedName>
        <fullName evidence="4">non-specific serine/threonine protein kinase</fullName>
        <ecNumber evidence="4">2.7.11.1</ecNumber>
    </recommendedName>
</protein>
<evidence type="ECO:0000256" key="5">
    <source>
        <dbReference type="ARBA" id="ARBA00022527"/>
    </source>
</evidence>
<evidence type="ECO:0000256" key="16">
    <source>
        <dbReference type="ARBA" id="ARBA00048679"/>
    </source>
</evidence>
<dbReference type="Gene3D" id="3.30.310.80">
    <property type="entry name" value="Kinase associated domain 1, KA1"/>
    <property type="match status" value="1"/>
</dbReference>
<proteinExistence type="inferred from homology"/>
<dbReference type="OrthoDB" id="614844at2759"/>
<evidence type="ECO:0000313" key="22">
    <source>
        <dbReference type="RefSeq" id="XP_029117121.1"/>
    </source>
</evidence>
<evidence type="ECO:0000256" key="8">
    <source>
        <dbReference type="ARBA" id="ARBA00022741"/>
    </source>
</evidence>
<dbReference type="CDD" id="cd14663">
    <property type="entry name" value="STKc_SnRK3"/>
    <property type="match status" value="1"/>
</dbReference>
<feature type="region of interest" description="Disordered" evidence="18">
    <location>
        <begin position="1423"/>
        <end position="1453"/>
    </location>
</feature>
<dbReference type="InterPro" id="IPR004041">
    <property type="entry name" value="NAF_dom"/>
</dbReference>
<keyword evidence="14" id="KW-0539">Nucleus</keyword>
<dbReference type="GO" id="GO:0007165">
    <property type="term" value="P:signal transduction"/>
    <property type="evidence" value="ECO:0007669"/>
    <property type="project" value="InterPro"/>
</dbReference>
<dbReference type="GO" id="GO:0005634">
    <property type="term" value="C:nucleus"/>
    <property type="evidence" value="ECO:0007669"/>
    <property type="project" value="UniProtKB-SubCell"/>
</dbReference>
<dbReference type="FunFam" id="3.30.200.20:FF:000096">
    <property type="entry name" value="Non-specific serine/threonine protein kinase"/>
    <property type="match status" value="1"/>
</dbReference>
<evidence type="ECO:0000256" key="15">
    <source>
        <dbReference type="ARBA" id="ARBA00047899"/>
    </source>
</evidence>
<evidence type="ECO:0000313" key="21">
    <source>
        <dbReference type="Proteomes" id="UP000504607"/>
    </source>
</evidence>
<keyword evidence="6" id="KW-0808">Transferase</keyword>
<evidence type="ECO:0000256" key="1">
    <source>
        <dbReference type="ARBA" id="ARBA00001936"/>
    </source>
</evidence>
<keyword evidence="13" id="KW-0464">Manganese</keyword>
<dbReference type="GO" id="GO:0004674">
    <property type="term" value="F:protein serine/threonine kinase activity"/>
    <property type="evidence" value="ECO:0007669"/>
    <property type="project" value="UniProtKB-KW"/>
</dbReference>
<dbReference type="GO" id="GO:0005524">
    <property type="term" value="F:ATP binding"/>
    <property type="evidence" value="ECO:0007669"/>
    <property type="project" value="UniProtKB-UniRule"/>
</dbReference>
<dbReference type="InterPro" id="IPR017441">
    <property type="entry name" value="Protein_kinase_ATP_BS"/>
</dbReference>
<comment type="cofactor">
    <cofactor evidence="1">
        <name>Mn(2+)</name>
        <dbReference type="ChEBI" id="CHEBI:29035"/>
    </cofactor>
</comment>
<dbReference type="GO" id="GO:0008270">
    <property type="term" value="F:zinc ion binding"/>
    <property type="evidence" value="ECO:0007669"/>
    <property type="project" value="UniProtKB-KW"/>
</dbReference>
<dbReference type="InterPro" id="IPR012935">
    <property type="entry name" value="NuBaID_N"/>
</dbReference>
<feature type="compositionally biased region" description="Polar residues" evidence="18">
    <location>
        <begin position="1287"/>
        <end position="1298"/>
    </location>
</feature>
<dbReference type="PANTHER" id="PTHR15835">
    <property type="entry name" value="NUCLEAR-INTERACTING PARTNER OF ALK"/>
    <property type="match status" value="1"/>
</dbReference>
<dbReference type="Proteomes" id="UP000504607">
    <property type="component" value="Chromosome 1"/>
</dbReference>
<comment type="catalytic activity">
    <reaction evidence="16">
        <text>L-seryl-[protein] + ATP = O-phospho-L-seryl-[protein] + ADP + H(+)</text>
        <dbReference type="Rhea" id="RHEA:17989"/>
        <dbReference type="Rhea" id="RHEA-COMP:9863"/>
        <dbReference type="Rhea" id="RHEA-COMP:11604"/>
        <dbReference type="ChEBI" id="CHEBI:15378"/>
        <dbReference type="ChEBI" id="CHEBI:29999"/>
        <dbReference type="ChEBI" id="CHEBI:30616"/>
        <dbReference type="ChEBI" id="CHEBI:83421"/>
        <dbReference type="ChEBI" id="CHEBI:456216"/>
        <dbReference type="EC" id="2.7.11.1"/>
    </reaction>
</comment>
<keyword evidence="8 17" id="KW-0547">Nucleotide-binding</keyword>
<reference evidence="22" key="1">
    <citation type="submission" date="2025-08" db="UniProtKB">
        <authorList>
            <consortium name="RefSeq"/>
        </authorList>
    </citation>
    <scope>IDENTIFICATION</scope>
</reference>
<dbReference type="Pfam" id="PF03822">
    <property type="entry name" value="NAF"/>
    <property type="match status" value="1"/>
</dbReference>
<comment type="subcellular location">
    <subcellularLocation>
        <location evidence="2">Nucleus</location>
    </subcellularLocation>
</comment>
<evidence type="ECO:0000256" key="13">
    <source>
        <dbReference type="ARBA" id="ARBA00023211"/>
    </source>
</evidence>
<evidence type="ECO:0000256" key="3">
    <source>
        <dbReference type="ARBA" id="ARBA00006234"/>
    </source>
</evidence>